<keyword evidence="1" id="KW-0812">Transmembrane</keyword>
<organism evidence="2 3">
    <name type="scientific">Candidatus Liptonbacteria bacterium GWB1_49_6</name>
    <dbReference type="NCBI Taxonomy" id="1798644"/>
    <lineage>
        <taxon>Bacteria</taxon>
        <taxon>Candidatus Liptoniibacteriota</taxon>
    </lineage>
</organism>
<protein>
    <recommendedName>
        <fullName evidence="4">Type 4 fimbrial biogenesis protein PilX N-terminal domain-containing protein</fullName>
    </recommendedName>
</protein>
<dbReference type="Proteomes" id="UP000176648">
    <property type="component" value="Unassembled WGS sequence"/>
</dbReference>
<name>A0A1G2C5E9_9BACT</name>
<evidence type="ECO:0008006" key="4">
    <source>
        <dbReference type="Google" id="ProtNLM"/>
    </source>
</evidence>
<dbReference type="STRING" id="1798644.A2122_00340"/>
<reference evidence="2 3" key="1">
    <citation type="journal article" date="2016" name="Nat. Commun.">
        <title>Thousands of microbial genomes shed light on interconnected biogeochemical processes in an aquifer system.</title>
        <authorList>
            <person name="Anantharaman K."/>
            <person name="Brown C.T."/>
            <person name="Hug L.A."/>
            <person name="Sharon I."/>
            <person name="Castelle C.J."/>
            <person name="Probst A.J."/>
            <person name="Thomas B.C."/>
            <person name="Singh A."/>
            <person name="Wilkins M.J."/>
            <person name="Karaoz U."/>
            <person name="Brodie E.L."/>
            <person name="Williams K.H."/>
            <person name="Hubbard S.S."/>
            <person name="Banfield J.F."/>
        </authorList>
    </citation>
    <scope>NUCLEOTIDE SEQUENCE [LARGE SCALE GENOMIC DNA]</scope>
</reference>
<keyword evidence="1" id="KW-1133">Transmembrane helix</keyword>
<keyword evidence="1" id="KW-0472">Membrane</keyword>
<evidence type="ECO:0000256" key="1">
    <source>
        <dbReference type="SAM" id="Phobius"/>
    </source>
</evidence>
<accession>A0A1G2C5E9</accession>
<gene>
    <name evidence="2" type="ORF">A2122_00340</name>
</gene>
<proteinExistence type="predicted"/>
<dbReference type="AlphaFoldDB" id="A0A1G2C5E9"/>
<sequence>MRIKNERGGYVAITAAILIVAMFTIVMFVIGTSSFLSRDNISDTHFKEKSIALAEGCFQVALFRIAEDPTYAGGETVPIDSDACRIISVVASGTSKIITVSSTFQAVHSNFRLTIQQGNFSFINWEELPNF</sequence>
<dbReference type="EMBL" id="MHKU01000026">
    <property type="protein sequence ID" value="OGY96633.1"/>
    <property type="molecule type" value="Genomic_DNA"/>
</dbReference>
<feature type="transmembrane region" description="Helical" evidence="1">
    <location>
        <begin position="12"/>
        <end position="36"/>
    </location>
</feature>
<evidence type="ECO:0000313" key="2">
    <source>
        <dbReference type="EMBL" id="OGY96633.1"/>
    </source>
</evidence>
<evidence type="ECO:0000313" key="3">
    <source>
        <dbReference type="Proteomes" id="UP000176648"/>
    </source>
</evidence>
<comment type="caution">
    <text evidence="2">The sequence shown here is derived from an EMBL/GenBank/DDBJ whole genome shotgun (WGS) entry which is preliminary data.</text>
</comment>